<dbReference type="EMBL" id="LR743592">
    <property type="protein sequence ID" value="CAA2619681.1"/>
    <property type="molecule type" value="Genomic_DNA"/>
</dbReference>
<keyword evidence="3" id="KW-1185">Reference proteome</keyword>
<reference evidence="2 3" key="1">
    <citation type="submission" date="2019-12" db="EMBL/GenBank/DDBJ databases">
        <authorList>
            <person name="Scholz U."/>
            <person name="Mascher M."/>
            <person name="Fiebig A."/>
        </authorList>
    </citation>
    <scope>NUCLEOTIDE SEQUENCE</scope>
</reference>
<protein>
    <submittedName>
        <fullName evidence="2">Uncharacterized protein</fullName>
    </submittedName>
</protein>
<dbReference type="Proteomes" id="UP001189122">
    <property type="component" value="Unassembled WGS sequence"/>
</dbReference>
<evidence type="ECO:0000313" key="3">
    <source>
        <dbReference type="Proteomes" id="UP001189122"/>
    </source>
</evidence>
<feature type="region of interest" description="Disordered" evidence="1">
    <location>
        <begin position="1"/>
        <end position="61"/>
    </location>
</feature>
<evidence type="ECO:0000256" key="1">
    <source>
        <dbReference type="SAM" id="MobiDB-lite"/>
    </source>
</evidence>
<sequence length="61" mass="6459">MLQSPSPPPPASAAAEQRRRRLSSCCRPPPPPAPVHCSAALPERTRGRASGSCSPARTKRD</sequence>
<gene>
    <name evidence="2" type="ORF">SI7747_05005850</name>
</gene>
<organism evidence="2">
    <name type="scientific">Spirodela intermedia</name>
    <name type="common">Intermediate duckweed</name>
    <dbReference type="NCBI Taxonomy" id="51605"/>
    <lineage>
        <taxon>Eukaryota</taxon>
        <taxon>Viridiplantae</taxon>
        <taxon>Streptophyta</taxon>
        <taxon>Embryophyta</taxon>
        <taxon>Tracheophyta</taxon>
        <taxon>Spermatophyta</taxon>
        <taxon>Magnoliopsida</taxon>
        <taxon>Liliopsida</taxon>
        <taxon>Araceae</taxon>
        <taxon>Lemnoideae</taxon>
        <taxon>Spirodela</taxon>
    </lineage>
</organism>
<accession>A0A7I8INI8</accession>
<proteinExistence type="predicted"/>
<name>A0A7I8INI8_SPIIN</name>
<dbReference type="EMBL" id="CACRZD030000005">
    <property type="protein sequence ID" value="CAA6659428.1"/>
    <property type="molecule type" value="Genomic_DNA"/>
</dbReference>
<feature type="compositionally biased region" description="Pro residues" evidence="1">
    <location>
        <begin position="1"/>
        <end position="11"/>
    </location>
</feature>
<dbReference type="AlphaFoldDB" id="A0A7I8INI8"/>
<evidence type="ECO:0000313" key="2">
    <source>
        <dbReference type="EMBL" id="CAA2619681.1"/>
    </source>
</evidence>